<feature type="chain" id="PRO_5034828373" evidence="2">
    <location>
        <begin position="18"/>
        <end position="242"/>
    </location>
</feature>
<reference evidence="3" key="1">
    <citation type="submission" date="2025-08" db="UniProtKB">
        <authorList>
            <consortium name="Ensembl"/>
        </authorList>
    </citation>
    <scope>IDENTIFICATION</scope>
</reference>
<organism evidence="3 4">
    <name type="scientific">Leptobrachium leishanense</name>
    <name type="common">Leishan spiny toad</name>
    <dbReference type="NCBI Taxonomy" id="445787"/>
    <lineage>
        <taxon>Eukaryota</taxon>
        <taxon>Metazoa</taxon>
        <taxon>Chordata</taxon>
        <taxon>Craniata</taxon>
        <taxon>Vertebrata</taxon>
        <taxon>Euteleostomi</taxon>
        <taxon>Amphibia</taxon>
        <taxon>Batrachia</taxon>
        <taxon>Anura</taxon>
        <taxon>Pelobatoidea</taxon>
        <taxon>Megophryidae</taxon>
        <taxon>Leptobrachium</taxon>
    </lineage>
</organism>
<proteinExistence type="predicted"/>
<feature type="region of interest" description="Disordered" evidence="1">
    <location>
        <begin position="41"/>
        <end position="71"/>
    </location>
</feature>
<dbReference type="Proteomes" id="UP000694569">
    <property type="component" value="Unplaced"/>
</dbReference>
<feature type="signal peptide" evidence="2">
    <location>
        <begin position="1"/>
        <end position="17"/>
    </location>
</feature>
<dbReference type="Ensembl" id="ENSLLET00000027696.1">
    <property type="protein sequence ID" value="ENSLLEP00000026660.1"/>
    <property type="gene ID" value="ENSLLEG00000016895.1"/>
</dbReference>
<name>A0A8C5PRM2_9ANUR</name>
<feature type="compositionally biased region" description="Polar residues" evidence="1">
    <location>
        <begin position="55"/>
        <end position="66"/>
    </location>
</feature>
<protein>
    <submittedName>
        <fullName evidence="3">Uncharacterized protein</fullName>
    </submittedName>
</protein>
<evidence type="ECO:0000256" key="1">
    <source>
        <dbReference type="SAM" id="MobiDB-lite"/>
    </source>
</evidence>
<evidence type="ECO:0000256" key="2">
    <source>
        <dbReference type="SAM" id="SignalP"/>
    </source>
</evidence>
<reference evidence="3" key="2">
    <citation type="submission" date="2025-09" db="UniProtKB">
        <authorList>
            <consortium name="Ensembl"/>
        </authorList>
    </citation>
    <scope>IDENTIFICATION</scope>
</reference>
<keyword evidence="2" id="KW-0732">Signal</keyword>
<evidence type="ECO:0000313" key="4">
    <source>
        <dbReference type="Proteomes" id="UP000694569"/>
    </source>
</evidence>
<dbReference type="AlphaFoldDB" id="A0A8C5PRM2"/>
<accession>A0A8C5PRM2</accession>
<keyword evidence="4" id="KW-1185">Reference proteome</keyword>
<sequence>MFYVDIVTVVLFGVFSAVDPSGESTRVTAVALATGPWHSATGGGPSAAARFRQSAPESESSATGRSSPYERPLASSLATHVGWEPPDQRTRSRENLTALVRWFPASAGGKYIHELGVIYPCVSWGQIYPGVSWGNIYPCVSWGNISMCELGQYIHVSWGNIYPCVSWGNIYPSVRWDNISPCVSWGQYIHVSWGNIYPCVSWGNIYPCVRWGNIYPCVSWGQYISMCELGQYIHVSWGNISM</sequence>
<evidence type="ECO:0000313" key="3">
    <source>
        <dbReference type="Ensembl" id="ENSLLEP00000026660.1"/>
    </source>
</evidence>